<sequence>MPIQARHRRIRWLASVGAGPALSYFILPEGMSEPIAPS</sequence>
<name>A0A840HX88_9SPHN</name>
<dbReference type="Proteomes" id="UP000575068">
    <property type="component" value="Unassembled WGS sequence"/>
</dbReference>
<reference evidence="1 2" key="1">
    <citation type="submission" date="2020-08" db="EMBL/GenBank/DDBJ databases">
        <title>Genomic Encyclopedia of Type Strains, Phase IV (KMG-IV): sequencing the most valuable type-strain genomes for metagenomic binning, comparative biology and taxonomic classification.</title>
        <authorList>
            <person name="Goeker M."/>
        </authorList>
    </citation>
    <scope>NUCLEOTIDE SEQUENCE [LARGE SCALE GENOMIC DNA]</scope>
    <source>
        <strain evidence="1 2">DSM 7465</strain>
    </source>
</reference>
<comment type="caution">
    <text evidence="1">The sequence shown here is derived from an EMBL/GenBank/DDBJ whole genome shotgun (WGS) entry which is preliminary data.</text>
</comment>
<proteinExistence type="predicted"/>
<protein>
    <submittedName>
        <fullName evidence="1">Uncharacterized protein</fullName>
    </submittedName>
</protein>
<evidence type="ECO:0000313" key="1">
    <source>
        <dbReference type="EMBL" id="MBB4642179.1"/>
    </source>
</evidence>
<accession>A0A840HX88</accession>
<evidence type="ECO:0000313" key="2">
    <source>
        <dbReference type="Proteomes" id="UP000575068"/>
    </source>
</evidence>
<dbReference type="AlphaFoldDB" id="A0A840HX88"/>
<gene>
    <name evidence="1" type="ORF">HNQ99_002501</name>
</gene>
<keyword evidence="2" id="KW-1185">Reference proteome</keyword>
<dbReference type="EMBL" id="JACHOV010000009">
    <property type="protein sequence ID" value="MBB4642179.1"/>
    <property type="molecule type" value="Genomic_DNA"/>
</dbReference>
<organism evidence="1 2">
    <name type="scientific">Rhizorhapis suberifaciens</name>
    <name type="common">corky root of lettuce</name>
    <dbReference type="NCBI Taxonomy" id="13656"/>
    <lineage>
        <taxon>Bacteria</taxon>
        <taxon>Pseudomonadati</taxon>
        <taxon>Pseudomonadota</taxon>
        <taxon>Alphaproteobacteria</taxon>
        <taxon>Sphingomonadales</taxon>
        <taxon>Sphingomonadaceae</taxon>
        <taxon>Rhizorhapis</taxon>
    </lineage>
</organism>